<keyword evidence="1" id="KW-1133">Transmembrane helix</keyword>
<evidence type="ECO:0000256" key="1">
    <source>
        <dbReference type="SAM" id="Phobius"/>
    </source>
</evidence>
<feature type="transmembrane region" description="Helical" evidence="1">
    <location>
        <begin position="119"/>
        <end position="141"/>
    </location>
</feature>
<dbReference type="Proteomes" id="UP001499979">
    <property type="component" value="Unassembled WGS sequence"/>
</dbReference>
<feature type="transmembrane region" description="Helical" evidence="1">
    <location>
        <begin position="189"/>
        <end position="213"/>
    </location>
</feature>
<feature type="transmembrane region" description="Helical" evidence="1">
    <location>
        <begin position="41"/>
        <end position="60"/>
    </location>
</feature>
<reference evidence="3" key="1">
    <citation type="journal article" date="2019" name="Int. J. Syst. Evol. Microbiol.">
        <title>The Global Catalogue of Microorganisms (GCM) 10K type strain sequencing project: providing services to taxonomists for standard genome sequencing and annotation.</title>
        <authorList>
            <consortium name="The Broad Institute Genomics Platform"/>
            <consortium name="The Broad Institute Genome Sequencing Center for Infectious Disease"/>
            <person name="Wu L."/>
            <person name="Ma J."/>
        </authorList>
    </citation>
    <scope>NUCLEOTIDE SEQUENCE [LARGE SCALE GENOMIC DNA]</scope>
    <source>
        <strain evidence="3">JCM 11813</strain>
    </source>
</reference>
<proteinExistence type="predicted"/>
<evidence type="ECO:0008006" key="4">
    <source>
        <dbReference type="Google" id="ProtNLM"/>
    </source>
</evidence>
<accession>A0ABN1UNA9</accession>
<keyword evidence="3" id="KW-1185">Reference proteome</keyword>
<comment type="caution">
    <text evidence="2">The sequence shown here is derived from an EMBL/GenBank/DDBJ whole genome shotgun (WGS) entry which is preliminary data.</text>
</comment>
<gene>
    <name evidence="2" type="ORF">GCM10009606_40900</name>
</gene>
<dbReference type="EMBL" id="BAAAJE010000026">
    <property type="protein sequence ID" value="GAA1158866.1"/>
    <property type="molecule type" value="Genomic_DNA"/>
</dbReference>
<keyword evidence="1" id="KW-0812">Transmembrane</keyword>
<evidence type="ECO:0000313" key="2">
    <source>
        <dbReference type="EMBL" id="GAA1158866.1"/>
    </source>
</evidence>
<name>A0ABN1UNA9_9ACTN</name>
<keyword evidence="1" id="KW-0472">Membrane</keyword>
<protein>
    <recommendedName>
        <fullName evidence="4">ABC transporter permease</fullName>
    </recommendedName>
</protein>
<organism evidence="2 3">
    <name type="scientific">Nocardioides aquiterrae</name>
    <dbReference type="NCBI Taxonomy" id="203799"/>
    <lineage>
        <taxon>Bacteria</taxon>
        <taxon>Bacillati</taxon>
        <taxon>Actinomycetota</taxon>
        <taxon>Actinomycetes</taxon>
        <taxon>Propionibacteriales</taxon>
        <taxon>Nocardioidaceae</taxon>
        <taxon>Nocardioides</taxon>
    </lineage>
</organism>
<sequence>MTAVAVENEVVRTARPTPTRIPMSRIVAVELRKSFDTRSGFWLMMSIGILAVVATTATILFAPDDQLTYDSFAASIGFPMAVVLPVIAVLSVTSEWSQRTGLTSFTLVPHRGRVVRAKLAVTVGVGVASMLLAAAVGAVGNVLGSTIAGVPTTWDVTAIELAYIVLANVLGMLIGFMLGVLLRNSAAAIVGYFVISFVLVPLSALLAQSQAWFEKAQPWVDFNFAQGYLFNGDMGGAHWAQLGVASVIWLVIPMTIGLWGVLRAEVK</sequence>
<evidence type="ECO:0000313" key="3">
    <source>
        <dbReference type="Proteomes" id="UP001499979"/>
    </source>
</evidence>
<feature type="transmembrane region" description="Helical" evidence="1">
    <location>
        <begin position="72"/>
        <end position="92"/>
    </location>
</feature>
<feature type="transmembrane region" description="Helical" evidence="1">
    <location>
        <begin position="161"/>
        <end position="182"/>
    </location>
</feature>
<dbReference type="RefSeq" id="WP_343909687.1">
    <property type="nucleotide sequence ID" value="NZ_BAAAJE010000026.1"/>
</dbReference>
<feature type="transmembrane region" description="Helical" evidence="1">
    <location>
        <begin position="239"/>
        <end position="262"/>
    </location>
</feature>